<gene>
    <name evidence="1" type="ORF">BACVE_001428</name>
</gene>
<sequence>MNKIKWLIIIAVIVLIGIFICIGTFKYTNTVSDVKQTETEKEKNFLNDKIAAIYYSATIDYPKDGSYTVYIDEKGKATAVKGDAIEVGTIAQDEKNIVRQDKKEVYMIGGNFKKFPMQHQVHTSYGQSSGHLIKENIFYFLNNQGVGENHYNSLIRWGNGSGFHEKIIPGFYTSTGNDGEYIYVINEDSSTKTPTFQGIKIDKDKVTVGKGTTIPILNEENWSVYSQIIVKKSSAFFILYNQTDKSNKVQFKVAEIDLKHNKYKGAFPLGSYNIPEEISQLAIPLSTNNFFVKNDTLYHLAANSILYTFDLKSMKPGKKIPLNRSTKFENQAKFTYFDESKIFLLEISKGGKYVINSYSYKNGKKLKSTPIRGLEKIINNAHVSEYDFFMIKKNKEIWSD</sequence>
<name>A0A411A230_BACVE</name>
<accession>A0A411A230</accession>
<proteinExistence type="predicted"/>
<evidence type="ECO:0000313" key="1">
    <source>
        <dbReference type="EMBL" id="QOY26465.1"/>
    </source>
</evidence>
<dbReference type="EMBL" id="CP063687">
    <property type="protein sequence ID" value="QOY26465.1"/>
    <property type="molecule type" value="Genomic_DNA"/>
</dbReference>
<dbReference type="Proteomes" id="UP000587477">
    <property type="component" value="Chromosome"/>
</dbReference>
<protein>
    <submittedName>
        <fullName evidence="1">Uncharacterized protein</fullName>
    </submittedName>
</protein>
<dbReference type="RefSeq" id="WP_025650166.1">
    <property type="nucleotide sequence ID" value="NZ_BDDG01000008.1"/>
</dbReference>
<dbReference type="AlphaFoldDB" id="A0A411A230"/>
<evidence type="ECO:0000313" key="2">
    <source>
        <dbReference type="Proteomes" id="UP000587477"/>
    </source>
</evidence>
<organism evidence="1 2">
    <name type="scientific">Bacillus velezensis</name>
    <dbReference type="NCBI Taxonomy" id="492670"/>
    <lineage>
        <taxon>Bacteria</taxon>
        <taxon>Bacillati</taxon>
        <taxon>Bacillota</taxon>
        <taxon>Bacilli</taxon>
        <taxon>Bacillales</taxon>
        <taxon>Bacillaceae</taxon>
        <taxon>Bacillus</taxon>
        <taxon>Bacillus amyloliquefaciens group</taxon>
    </lineage>
</organism>
<reference evidence="2" key="1">
    <citation type="submission" date="2020-10" db="EMBL/GenBank/DDBJ databases">
        <title>Complete genome sequence of Bacillus velezensis NST6.</title>
        <authorList>
            <person name="Choi J."/>
        </authorList>
    </citation>
    <scope>NUCLEOTIDE SEQUENCE [LARGE SCALE GENOMIC DNA]</scope>
    <source>
        <strain evidence="2">NST6</strain>
    </source>
</reference>